<accession>A0A6J7WGA9</accession>
<evidence type="ECO:0008006" key="2">
    <source>
        <dbReference type="Google" id="ProtNLM"/>
    </source>
</evidence>
<gene>
    <name evidence="1" type="ORF">UFOVP190_139</name>
</gene>
<name>A0A6J7WGA9_9CAUD</name>
<protein>
    <recommendedName>
        <fullName evidence="2">Cupin domain-containing protein</fullName>
    </recommendedName>
</protein>
<dbReference type="InterPro" id="IPR011051">
    <property type="entry name" value="RmlC_Cupin_sf"/>
</dbReference>
<dbReference type="SUPFAM" id="SSF51182">
    <property type="entry name" value="RmlC-like cupins"/>
    <property type="match status" value="1"/>
</dbReference>
<dbReference type="Gene3D" id="2.60.120.10">
    <property type="entry name" value="Jelly Rolls"/>
    <property type="match status" value="1"/>
</dbReference>
<proteinExistence type="predicted"/>
<sequence>MKIHKLTDFTRGWFIGDFEPSVLKTEQFEVGYLFHPKGQEWPDHYHKLGTEYNLLVKGSMRICGETINEGDLFIIDPYEVADPEFLEDCYIMCVKSPGNKGDKYLVKDNKDNQ</sequence>
<reference evidence="1" key="1">
    <citation type="submission" date="2020-05" db="EMBL/GenBank/DDBJ databases">
        <authorList>
            <person name="Chiriac C."/>
            <person name="Salcher M."/>
            <person name="Ghai R."/>
            <person name="Kavagutti S V."/>
        </authorList>
    </citation>
    <scope>NUCLEOTIDE SEQUENCE</scope>
</reference>
<dbReference type="InterPro" id="IPR014710">
    <property type="entry name" value="RmlC-like_jellyroll"/>
</dbReference>
<dbReference type="EMBL" id="LR798243">
    <property type="protein sequence ID" value="CAB5214495.1"/>
    <property type="molecule type" value="Genomic_DNA"/>
</dbReference>
<evidence type="ECO:0000313" key="1">
    <source>
        <dbReference type="EMBL" id="CAB5214495.1"/>
    </source>
</evidence>
<organism evidence="1">
    <name type="scientific">uncultured Caudovirales phage</name>
    <dbReference type="NCBI Taxonomy" id="2100421"/>
    <lineage>
        <taxon>Viruses</taxon>
        <taxon>Duplodnaviria</taxon>
        <taxon>Heunggongvirae</taxon>
        <taxon>Uroviricota</taxon>
        <taxon>Caudoviricetes</taxon>
        <taxon>Peduoviridae</taxon>
        <taxon>Maltschvirus</taxon>
        <taxon>Maltschvirus maltsch</taxon>
    </lineage>
</organism>